<dbReference type="AlphaFoldDB" id="M6V3V9"/>
<reference evidence="1 2" key="1">
    <citation type="submission" date="2013-01" db="EMBL/GenBank/DDBJ databases">
        <authorList>
            <person name="Harkins D.M."/>
            <person name="Durkin A.S."/>
            <person name="Brinkac L.M."/>
            <person name="Haft D.H."/>
            <person name="Selengut J.D."/>
            <person name="Sanka R."/>
            <person name="DePew J."/>
            <person name="Purushe J."/>
            <person name="Matthias M.A."/>
            <person name="Vinetz J.M."/>
            <person name="Sutton G.G."/>
            <person name="Nierman W.C."/>
            <person name="Fouts D.E."/>
        </authorList>
    </citation>
    <scope>NUCLEOTIDE SEQUENCE [LARGE SCALE GENOMIC DNA]</scope>
    <source>
        <strain evidence="1 2">HAI1536</strain>
    </source>
</reference>
<evidence type="ECO:0000313" key="2">
    <source>
        <dbReference type="Proteomes" id="UP000012112"/>
    </source>
</evidence>
<gene>
    <name evidence="1" type="ORF">LEP1GSC172_0805</name>
</gene>
<dbReference type="Proteomes" id="UP000012112">
    <property type="component" value="Unassembled WGS sequence"/>
</dbReference>
<proteinExistence type="predicted"/>
<dbReference type="RefSeq" id="WP_002180226.1">
    <property type="nucleotide sequence ID" value="NZ_AKWD02000060.1"/>
</dbReference>
<sequence>MRVPTFQSLTVKFRFVRSSHTKEAWRHHDFPKYSNLLLCSIGGSFILDDFIDCPKEIRGG</sequence>
<protein>
    <submittedName>
        <fullName evidence="1">Uncharacterized protein</fullName>
    </submittedName>
</protein>
<evidence type="ECO:0000313" key="1">
    <source>
        <dbReference type="EMBL" id="EMO52112.1"/>
    </source>
</evidence>
<dbReference type="EMBL" id="AKWD02000060">
    <property type="protein sequence ID" value="EMO52112.1"/>
    <property type="molecule type" value="Genomic_DNA"/>
</dbReference>
<accession>M6V3V9</accession>
<name>M6V3V9_9LEPT</name>
<organism evidence="1 2">
    <name type="scientific">Leptospira noguchii</name>
    <dbReference type="NCBI Taxonomy" id="28182"/>
    <lineage>
        <taxon>Bacteria</taxon>
        <taxon>Pseudomonadati</taxon>
        <taxon>Spirochaetota</taxon>
        <taxon>Spirochaetia</taxon>
        <taxon>Leptospirales</taxon>
        <taxon>Leptospiraceae</taxon>
        <taxon>Leptospira</taxon>
    </lineage>
</organism>
<comment type="caution">
    <text evidence="1">The sequence shown here is derived from an EMBL/GenBank/DDBJ whole genome shotgun (WGS) entry which is preliminary data.</text>
</comment>